<evidence type="ECO:0000313" key="3">
    <source>
        <dbReference type="Proteomes" id="UP000293874"/>
    </source>
</evidence>
<gene>
    <name evidence="2" type="ORF">EV199_2722</name>
</gene>
<proteinExistence type="predicted"/>
<dbReference type="AlphaFoldDB" id="A0A4Q7MQL4"/>
<name>A0A4Q7MQL4_9BACT</name>
<evidence type="ECO:0000256" key="1">
    <source>
        <dbReference type="SAM" id="SignalP"/>
    </source>
</evidence>
<organism evidence="2 3">
    <name type="scientific">Pseudobacter ginsenosidimutans</name>
    <dbReference type="NCBI Taxonomy" id="661488"/>
    <lineage>
        <taxon>Bacteria</taxon>
        <taxon>Pseudomonadati</taxon>
        <taxon>Bacteroidota</taxon>
        <taxon>Chitinophagia</taxon>
        <taxon>Chitinophagales</taxon>
        <taxon>Chitinophagaceae</taxon>
        <taxon>Pseudobacter</taxon>
    </lineage>
</organism>
<dbReference type="EMBL" id="SGXA01000002">
    <property type="protein sequence ID" value="RZS70827.1"/>
    <property type="molecule type" value="Genomic_DNA"/>
</dbReference>
<dbReference type="OrthoDB" id="637205at2"/>
<accession>A0A4Q7MQL4</accession>
<evidence type="ECO:0000313" key="2">
    <source>
        <dbReference type="EMBL" id="RZS70827.1"/>
    </source>
</evidence>
<keyword evidence="1" id="KW-0732">Signal</keyword>
<dbReference type="RefSeq" id="WP_130541379.1">
    <property type="nucleotide sequence ID" value="NZ_CP042431.1"/>
</dbReference>
<feature type="chain" id="PRO_5020205681" evidence="1">
    <location>
        <begin position="21"/>
        <end position="494"/>
    </location>
</feature>
<keyword evidence="3" id="KW-1185">Reference proteome</keyword>
<sequence>MKLINQTILLCFLTVLLALDACRKPTTQLPEREMPPSVAELAAAYKKILVAATEGWYVLYKPTAESEGIAMKIKFEENGKVKIISGLRNYHEEADNEYSFAGETILQLVFADNSVFGELTRTVNGFNKFKIVQQEDGSFSLKRADGFDNLSYALVKVNTTNQQVLQSQIQAVLDQIAFEEEQERLTTEAREKIAALVEADPGYYWENLLLENFGARLEAIDTTARTITLAWPATGSSTAVSHTINYKPVPAGMALEPAITKDSYTIDTLKFGAFTDGSLEIISAGNAGAGKLGWMHVPPFPYQNAIAGAPNTYTTADYFVRNGELPRFFGYTLDNMDIYYSPALQPYIEDLKAYFVTQGFKADELFRLQFYNNNYNGTTIPDDHAQRNQLQLLIRNGAGTSTFQVFHYDLQKLGPNHVSMVSFGTSGSSAAPYKEKVVAFMNEIFTVEGFTVVPVGRNGTSASALQKLRLVSRKDSRIWLELLVNNTTLTIYFD</sequence>
<comment type="caution">
    <text evidence="2">The sequence shown here is derived from an EMBL/GenBank/DDBJ whole genome shotgun (WGS) entry which is preliminary data.</text>
</comment>
<protein>
    <submittedName>
        <fullName evidence="2">Uncharacterized protein DUF4302</fullName>
    </submittedName>
</protein>
<dbReference type="InterPro" id="IPR025396">
    <property type="entry name" value="DUF4302"/>
</dbReference>
<dbReference type="Proteomes" id="UP000293874">
    <property type="component" value="Unassembled WGS sequence"/>
</dbReference>
<feature type="signal peptide" evidence="1">
    <location>
        <begin position="1"/>
        <end position="20"/>
    </location>
</feature>
<dbReference type="Pfam" id="PF14135">
    <property type="entry name" value="DUF4302"/>
    <property type="match status" value="1"/>
</dbReference>
<reference evidence="2 3" key="1">
    <citation type="submission" date="2019-02" db="EMBL/GenBank/DDBJ databases">
        <title>Genomic Encyclopedia of Type Strains, Phase IV (KMG-IV): sequencing the most valuable type-strain genomes for metagenomic binning, comparative biology and taxonomic classification.</title>
        <authorList>
            <person name="Goeker M."/>
        </authorList>
    </citation>
    <scope>NUCLEOTIDE SEQUENCE [LARGE SCALE GENOMIC DNA]</scope>
    <source>
        <strain evidence="2 3">DSM 18116</strain>
    </source>
</reference>